<comment type="subcellular location">
    <subcellularLocation>
        <location evidence="1">Cell inner membrane</location>
        <topology evidence="1">Peripheral membrane protein</topology>
    </subcellularLocation>
</comment>
<dbReference type="InterPro" id="IPR017871">
    <property type="entry name" value="ABC_transporter-like_CS"/>
</dbReference>
<gene>
    <name evidence="13" type="ORF">ALO47_00511</name>
</gene>
<evidence type="ECO:0000256" key="8">
    <source>
        <dbReference type="ARBA" id="ARBA00038852"/>
    </source>
</evidence>
<evidence type="ECO:0000256" key="11">
    <source>
        <dbReference type="ARBA" id="ARBA00065473"/>
    </source>
</evidence>
<dbReference type="Pfam" id="PF00005">
    <property type="entry name" value="ABC_tran"/>
    <property type="match status" value="1"/>
</dbReference>
<comment type="caution">
    <text evidence="13">The sequence shown here is derived from an EMBL/GenBank/DDBJ whole genome shotgun (WGS) entry which is preliminary data.</text>
</comment>
<dbReference type="PROSITE" id="PS50893">
    <property type="entry name" value="ABC_TRANSPORTER_2"/>
    <property type="match status" value="1"/>
</dbReference>
<proteinExistence type="inferred from homology"/>
<dbReference type="PATRIC" id="fig|55398.3.peg.626"/>
<keyword evidence="7" id="KW-0472">Membrane</keyword>
<evidence type="ECO:0000256" key="2">
    <source>
        <dbReference type="ARBA" id="ARBA00005417"/>
    </source>
</evidence>
<dbReference type="PANTHER" id="PTHR43297:SF7">
    <property type="entry name" value="D,D-DIPEPTIDE TRANSPORT ATP-BINDING PROTEIN DDPD-RELATED"/>
    <property type="match status" value="1"/>
</dbReference>
<dbReference type="GO" id="GO:0055085">
    <property type="term" value="P:transmembrane transport"/>
    <property type="evidence" value="ECO:0007669"/>
    <property type="project" value="UniProtKB-ARBA"/>
</dbReference>
<evidence type="ECO:0000313" key="13">
    <source>
        <dbReference type="EMBL" id="KPY48736.1"/>
    </source>
</evidence>
<dbReference type="AlphaFoldDB" id="A0A0N8SQB6"/>
<keyword evidence="4" id="KW-1003">Cell membrane</keyword>
<dbReference type="InterPro" id="IPR050388">
    <property type="entry name" value="ABC_Ni/Peptide_Import"/>
</dbReference>
<dbReference type="GO" id="GO:0005886">
    <property type="term" value="C:plasma membrane"/>
    <property type="evidence" value="ECO:0007669"/>
    <property type="project" value="UniProtKB-SubCell"/>
</dbReference>
<sequence>MTMQTQTAITSGATQPVLTIDNLSIEFPAYKGTVKALNGVSLHVKPGEIVGVIGESGSGKSVTAMLSLRLLPERSYQVKSGSLTILGRDMLAAAERDLLKVRGRDAAMIFQEPMTALNPTRRIGRQMLDVIIHHQQLNKAQAHEKAVSLLRDMHIADPEQIMKSYPFELSGGMRQRVMIALAFSCDPQLLIADEPTTALDVTVQRQVLLLLREKARQRGTAILLITHDMSLVSQFCDRVYVMYTGAVVEQGVTREVMADPRHPYTKGLLSGLPEQVSPGQDLMTIPGQVPNLSALPQGCTFRDRCSFAMAPCAQRPPMQTIDEATDRKSACWLSVPSHSVAQESLS</sequence>
<evidence type="ECO:0000256" key="1">
    <source>
        <dbReference type="ARBA" id="ARBA00004417"/>
    </source>
</evidence>
<dbReference type="NCBIfam" id="TIGR01727">
    <property type="entry name" value="oligo_HPY"/>
    <property type="match status" value="1"/>
</dbReference>
<keyword evidence="6 13" id="KW-0067">ATP-binding</keyword>
<evidence type="ECO:0000256" key="7">
    <source>
        <dbReference type="ARBA" id="ARBA00023136"/>
    </source>
</evidence>
<evidence type="ECO:0000256" key="10">
    <source>
        <dbReference type="ARBA" id="ARBA00058018"/>
    </source>
</evidence>
<dbReference type="GO" id="GO:0015833">
    <property type="term" value="P:peptide transport"/>
    <property type="evidence" value="ECO:0007669"/>
    <property type="project" value="InterPro"/>
</dbReference>
<evidence type="ECO:0000313" key="14">
    <source>
        <dbReference type="Proteomes" id="UP000050554"/>
    </source>
</evidence>
<comment type="similarity">
    <text evidence="2">Belongs to the ABC transporter superfamily.</text>
</comment>
<evidence type="ECO:0000256" key="4">
    <source>
        <dbReference type="ARBA" id="ARBA00022475"/>
    </source>
</evidence>
<protein>
    <recommendedName>
        <fullName evidence="8">ABC-type dipeptide transporter</fullName>
        <ecNumber evidence="8">7.4.2.9</ecNumber>
    </recommendedName>
</protein>
<comment type="subunit">
    <text evidence="11">The complex is composed of two ATP-binding proteins (DppD and DppF), two transmembrane proteins (DppB and DppC) and a solute-binding protein (DppA1-A5). Five orthologous SBPs (DppA1-A5) are present in P.aeruginosa, which increases the substrate specificity of the DppBCDF transporter.</text>
</comment>
<dbReference type="RefSeq" id="WP_004886011.1">
    <property type="nucleotide sequence ID" value="NZ_LJRF01000077.1"/>
</dbReference>
<dbReference type="SMART" id="SM00382">
    <property type="entry name" value="AAA"/>
    <property type="match status" value="1"/>
</dbReference>
<keyword evidence="5" id="KW-0547">Nucleotide-binding</keyword>
<evidence type="ECO:0000256" key="5">
    <source>
        <dbReference type="ARBA" id="ARBA00022741"/>
    </source>
</evidence>
<dbReference type="Gene3D" id="3.40.50.300">
    <property type="entry name" value="P-loop containing nucleotide triphosphate hydrolases"/>
    <property type="match status" value="1"/>
</dbReference>
<evidence type="ECO:0000256" key="3">
    <source>
        <dbReference type="ARBA" id="ARBA00022448"/>
    </source>
</evidence>
<evidence type="ECO:0000259" key="12">
    <source>
        <dbReference type="PROSITE" id="PS50893"/>
    </source>
</evidence>
<dbReference type="CDD" id="cd03257">
    <property type="entry name" value="ABC_NikE_OppD_transporters"/>
    <property type="match status" value="1"/>
</dbReference>
<organism evidence="13 14">
    <name type="scientific">Pseudomonas syringae pv. ribicola</name>
    <dbReference type="NCBI Taxonomy" id="55398"/>
    <lineage>
        <taxon>Bacteria</taxon>
        <taxon>Pseudomonadati</taxon>
        <taxon>Pseudomonadota</taxon>
        <taxon>Gammaproteobacteria</taxon>
        <taxon>Pseudomonadales</taxon>
        <taxon>Pseudomonadaceae</taxon>
        <taxon>Pseudomonas</taxon>
    </lineage>
</organism>
<dbReference type="GO" id="GO:0016887">
    <property type="term" value="F:ATP hydrolysis activity"/>
    <property type="evidence" value="ECO:0007669"/>
    <property type="project" value="InterPro"/>
</dbReference>
<dbReference type="InterPro" id="IPR003593">
    <property type="entry name" value="AAA+_ATPase"/>
</dbReference>
<keyword evidence="3" id="KW-0813">Transport</keyword>
<dbReference type="FunFam" id="3.40.50.300:FF:000016">
    <property type="entry name" value="Oligopeptide ABC transporter ATP-binding component"/>
    <property type="match status" value="1"/>
</dbReference>
<dbReference type="Proteomes" id="UP000050554">
    <property type="component" value="Unassembled WGS sequence"/>
</dbReference>
<feature type="domain" description="ABC transporter" evidence="12">
    <location>
        <begin position="18"/>
        <end position="269"/>
    </location>
</feature>
<comment type="catalytic activity">
    <reaction evidence="9">
        <text>a dipeptide(out) + ATP + H2O = a dipeptide(in) + ADP + phosphate + H(+)</text>
        <dbReference type="Rhea" id="RHEA:23120"/>
        <dbReference type="ChEBI" id="CHEBI:15377"/>
        <dbReference type="ChEBI" id="CHEBI:15378"/>
        <dbReference type="ChEBI" id="CHEBI:30616"/>
        <dbReference type="ChEBI" id="CHEBI:43474"/>
        <dbReference type="ChEBI" id="CHEBI:90799"/>
        <dbReference type="ChEBI" id="CHEBI:456216"/>
        <dbReference type="EC" id="7.4.2.9"/>
    </reaction>
</comment>
<accession>A0A0N8SQB6</accession>
<dbReference type="EMBL" id="LJRF01000077">
    <property type="protein sequence ID" value="KPY48736.1"/>
    <property type="molecule type" value="Genomic_DNA"/>
</dbReference>
<dbReference type="InterPro" id="IPR027417">
    <property type="entry name" value="P-loop_NTPase"/>
</dbReference>
<dbReference type="PANTHER" id="PTHR43297">
    <property type="entry name" value="OLIGOPEPTIDE TRANSPORT ATP-BINDING PROTEIN APPD"/>
    <property type="match status" value="1"/>
</dbReference>
<dbReference type="InterPro" id="IPR013563">
    <property type="entry name" value="Oligopep_ABC_C"/>
</dbReference>
<evidence type="ECO:0000256" key="9">
    <source>
        <dbReference type="ARBA" id="ARBA00047356"/>
    </source>
</evidence>
<dbReference type="GO" id="GO:0005524">
    <property type="term" value="F:ATP binding"/>
    <property type="evidence" value="ECO:0007669"/>
    <property type="project" value="UniProtKB-KW"/>
</dbReference>
<comment type="function">
    <text evidence="10">Part of the ABC transporter DppABCDF involved in the uptake of various di/tripeptides. Is also involved in the uptake of phaseolotoxin, a toxic tripeptide inhibiting the enzyme ornithine carbamoyltransferase. Responsible for energy coupling to the transport system.</text>
</comment>
<dbReference type="InterPro" id="IPR003439">
    <property type="entry name" value="ABC_transporter-like_ATP-bd"/>
</dbReference>
<dbReference type="PROSITE" id="PS00211">
    <property type="entry name" value="ABC_TRANSPORTER_1"/>
    <property type="match status" value="1"/>
</dbReference>
<reference evidence="13 14" key="1">
    <citation type="submission" date="2015-09" db="EMBL/GenBank/DDBJ databases">
        <title>Genome announcement of multiple Pseudomonas syringae strains.</title>
        <authorList>
            <person name="Thakur S."/>
            <person name="Wang P.W."/>
            <person name="Gong Y."/>
            <person name="Weir B.S."/>
            <person name="Guttman D.S."/>
        </authorList>
    </citation>
    <scope>NUCLEOTIDE SEQUENCE [LARGE SCALE GENOMIC DNA]</scope>
    <source>
        <strain evidence="13 14">ICMP3882</strain>
    </source>
</reference>
<name>A0A0N8SQB6_PSESI</name>
<dbReference type="Pfam" id="PF08352">
    <property type="entry name" value="oligo_HPY"/>
    <property type="match status" value="1"/>
</dbReference>
<dbReference type="SUPFAM" id="SSF52540">
    <property type="entry name" value="P-loop containing nucleoside triphosphate hydrolases"/>
    <property type="match status" value="1"/>
</dbReference>
<evidence type="ECO:0000256" key="6">
    <source>
        <dbReference type="ARBA" id="ARBA00022840"/>
    </source>
</evidence>
<dbReference type="EC" id="7.4.2.9" evidence="8"/>